<accession>A0A444MJ51</accession>
<dbReference type="Gene3D" id="3.90.550.10">
    <property type="entry name" value="Spore Coat Polysaccharide Biosynthesis Protein SpsA, Chain A"/>
    <property type="match status" value="1"/>
</dbReference>
<proteinExistence type="inferred from homology"/>
<dbReference type="InterPro" id="IPR050256">
    <property type="entry name" value="Glycosyltransferase_2"/>
</dbReference>
<dbReference type="SUPFAM" id="SSF53448">
    <property type="entry name" value="Nucleotide-diphospho-sugar transferases"/>
    <property type="match status" value="1"/>
</dbReference>
<keyword evidence="4 7" id="KW-0808">Transferase</keyword>
<dbReference type="InterPro" id="IPR001173">
    <property type="entry name" value="Glyco_trans_2-like"/>
</dbReference>
<name>A0A444MJ51_9SPHI</name>
<protein>
    <submittedName>
        <fullName evidence="7">Glycosyltransferase family 2 protein</fullName>
    </submittedName>
</protein>
<dbReference type="EMBL" id="SBIW01000012">
    <property type="protein sequence ID" value="RWY48117.1"/>
    <property type="molecule type" value="Genomic_DNA"/>
</dbReference>
<evidence type="ECO:0000313" key="7">
    <source>
        <dbReference type="EMBL" id="RWY48117.1"/>
    </source>
</evidence>
<dbReference type="GO" id="GO:0016757">
    <property type="term" value="F:glycosyltransferase activity"/>
    <property type="evidence" value="ECO:0007669"/>
    <property type="project" value="UniProtKB-KW"/>
</dbReference>
<comment type="similarity">
    <text evidence="2">Belongs to the glycosyltransferase 2 family.</text>
</comment>
<dbReference type="RefSeq" id="WP_128536010.1">
    <property type="nucleotide sequence ID" value="NZ_SBIW01000012.1"/>
</dbReference>
<dbReference type="OrthoDB" id="9790005at2"/>
<dbReference type="Pfam" id="PF00535">
    <property type="entry name" value="Glycos_transf_2"/>
    <property type="match status" value="1"/>
</dbReference>
<gene>
    <name evidence="7" type="ORF">EPL05_21290</name>
</gene>
<dbReference type="CDD" id="cd00761">
    <property type="entry name" value="Glyco_tranf_GTA_type"/>
    <property type="match status" value="1"/>
</dbReference>
<keyword evidence="5" id="KW-0460">Magnesium</keyword>
<evidence type="ECO:0000256" key="3">
    <source>
        <dbReference type="ARBA" id="ARBA00022676"/>
    </source>
</evidence>
<dbReference type="Proteomes" id="UP000286701">
    <property type="component" value="Unassembled WGS sequence"/>
</dbReference>
<evidence type="ECO:0000256" key="1">
    <source>
        <dbReference type="ARBA" id="ARBA00001946"/>
    </source>
</evidence>
<evidence type="ECO:0000256" key="2">
    <source>
        <dbReference type="ARBA" id="ARBA00006739"/>
    </source>
</evidence>
<reference evidence="7 8" key="1">
    <citation type="submission" date="2019-01" db="EMBL/GenBank/DDBJ databases">
        <title>Mucilaginibacter antarcticum sp. nov., isolated from antarctic soil.</title>
        <authorList>
            <person name="Yan Y.-Q."/>
            <person name="Du Z.-J."/>
        </authorList>
    </citation>
    <scope>NUCLEOTIDE SEQUENCE [LARGE SCALE GENOMIC DNA]</scope>
    <source>
        <strain evidence="7 8">F01003</strain>
    </source>
</reference>
<evidence type="ECO:0000313" key="8">
    <source>
        <dbReference type="Proteomes" id="UP000286701"/>
    </source>
</evidence>
<evidence type="ECO:0000256" key="5">
    <source>
        <dbReference type="ARBA" id="ARBA00022842"/>
    </source>
</evidence>
<comment type="cofactor">
    <cofactor evidence="1">
        <name>Mg(2+)</name>
        <dbReference type="ChEBI" id="CHEBI:18420"/>
    </cofactor>
</comment>
<sequence length="318" mass="37058">MYYTCSLIVRSFNEEKHIGRLLEGIKKQTLYSETEVILVDSGSTDNTVKIALEHGAKVISIKPEEFSFGRALNKGCEMAAGKYLLFASAHVYPVYTDWIKKMIQPFDNKNIALVYGKQIGNEITKYSESQIFKKWFPDDSNYNQDHPFCNNANAVVRKELWLNQQYDETLTGLEDLDWARKIEQKGHVIAYEADAPIVHVHEESISKIKNRYMREAIALKKIFPKQHMSLLDFVRLYVANTFSDFVHARHDGVLFKNVSEIIRFRYMQFWGTYKGFKHGEVNTRLRQRFYYPNGLRKSSTEERENAEKIVYLKGNHAG</sequence>
<evidence type="ECO:0000259" key="6">
    <source>
        <dbReference type="Pfam" id="PF00535"/>
    </source>
</evidence>
<comment type="caution">
    <text evidence="7">The sequence shown here is derived from an EMBL/GenBank/DDBJ whole genome shotgun (WGS) entry which is preliminary data.</text>
</comment>
<evidence type="ECO:0000256" key="4">
    <source>
        <dbReference type="ARBA" id="ARBA00022679"/>
    </source>
</evidence>
<feature type="domain" description="Glycosyltransferase 2-like" evidence="6">
    <location>
        <begin position="6"/>
        <end position="159"/>
    </location>
</feature>
<dbReference type="InterPro" id="IPR029044">
    <property type="entry name" value="Nucleotide-diphossugar_trans"/>
</dbReference>
<dbReference type="AlphaFoldDB" id="A0A444MJ51"/>
<keyword evidence="3" id="KW-0328">Glycosyltransferase</keyword>
<organism evidence="7 8">
    <name type="scientific">Mucilaginibacter gilvus</name>
    <dbReference type="NCBI Taxonomy" id="2305909"/>
    <lineage>
        <taxon>Bacteria</taxon>
        <taxon>Pseudomonadati</taxon>
        <taxon>Bacteroidota</taxon>
        <taxon>Sphingobacteriia</taxon>
        <taxon>Sphingobacteriales</taxon>
        <taxon>Sphingobacteriaceae</taxon>
        <taxon>Mucilaginibacter</taxon>
    </lineage>
</organism>
<keyword evidence="8" id="KW-1185">Reference proteome</keyword>
<dbReference type="PANTHER" id="PTHR48090">
    <property type="entry name" value="UNDECAPRENYL-PHOSPHATE 4-DEOXY-4-FORMAMIDO-L-ARABINOSE TRANSFERASE-RELATED"/>
    <property type="match status" value="1"/>
</dbReference>
<dbReference type="PANTHER" id="PTHR48090:SF10">
    <property type="entry name" value="GLUCOSYL-3-PHOSPHOGLYCERATE SYNTHASE"/>
    <property type="match status" value="1"/>
</dbReference>